<dbReference type="GO" id="GO:0006048">
    <property type="term" value="P:UDP-N-acetylglucosamine biosynthetic process"/>
    <property type="evidence" value="ECO:0007669"/>
    <property type="project" value="UniProtKB-UniRule"/>
</dbReference>
<dbReference type="OrthoDB" id="329272at2759"/>
<dbReference type="AlphaFoldDB" id="A0A1L9VVH3"/>
<feature type="region of interest" description="Disordered" evidence="2">
    <location>
        <begin position="72"/>
        <end position="96"/>
    </location>
</feature>
<dbReference type="Gene3D" id="3.40.630.30">
    <property type="match status" value="1"/>
</dbReference>
<dbReference type="InterPro" id="IPR000182">
    <property type="entry name" value="GNAT_dom"/>
</dbReference>
<dbReference type="GO" id="GO:0004343">
    <property type="term" value="F:glucosamine 6-phosphate N-acetyltransferase activity"/>
    <property type="evidence" value="ECO:0007669"/>
    <property type="project" value="UniProtKB-UniRule"/>
</dbReference>
<protein>
    <recommendedName>
        <fullName evidence="1">Glucosamine 6-phosphate N-acetyltransferase</fullName>
        <ecNumber evidence="1">2.3.1.4</ecNumber>
    </recommendedName>
</protein>
<dbReference type="EMBL" id="KV878890">
    <property type="protein sequence ID" value="OJJ87910.1"/>
    <property type="molecule type" value="Genomic_DNA"/>
</dbReference>
<keyword evidence="1" id="KW-0808">Transferase</keyword>
<evidence type="ECO:0000256" key="1">
    <source>
        <dbReference type="RuleBase" id="RU365086"/>
    </source>
</evidence>
<dbReference type="PANTHER" id="PTHR13355">
    <property type="entry name" value="GLUCOSAMINE 6-PHOSPHATE N-ACETYLTRANSFERASE"/>
    <property type="match status" value="1"/>
</dbReference>
<feature type="region of interest" description="Disordered" evidence="2">
    <location>
        <begin position="125"/>
        <end position="150"/>
    </location>
</feature>
<evidence type="ECO:0000313" key="5">
    <source>
        <dbReference type="Proteomes" id="UP000184300"/>
    </source>
</evidence>
<dbReference type="InterPro" id="IPR039143">
    <property type="entry name" value="GNPNAT1-like"/>
</dbReference>
<evidence type="ECO:0000259" key="3">
    <source>
        <dbReference type="PROSITE" id="PS51186"/>
    </source>
</evidence>
<feature type="compositionally biased region" description="Gly residues" evidence="2">
    <location>
        <begin position="77"/>
        <end position="89"/>
    </location>
</feature>
<dbReference type="InterPro" id="IPR016181">
    <property type="entry name" value="Acyl_CoA_acyltransferase"/>
</dbReference>
<dbReference type="Pfam" id="PF00583">
    <property type="entry name" value="Acetyltransf_1"/>
    <property type="match status" value="1"/>
</dbReference>
<keyword evidence="1" id="KW-0012">Acyltransferase</keyword>
<dbReference type="VEuPathDB" id="FungiDB:ASPGLDRAFT_42978"/>
<feature type="domain" description="N-acetyltransferase" evidence="3">
    <location>
        <begin position="48"/>
        <end position="265"/>
    </location>
</feature>
<name>A0A1L9VVH3_ASPGL</name>
<dbReference type="STRING" id="1160497.A0A1L9VVH3"/>
<dbReference type="RefSeq" id="XP_022404593.1">
    <property type="nucleotide sequence ID" value="XM_022545715.1"/>
</dbReference>
<dbReference type="SUPFAM" id="SSF55729">
    <property type="entry name" value="Acyl-CoA N-acyltransferases (Nat)"/>
    <property type="match status" value="1"/>
</dbReference>
<sequence>MHPRTAIHAPPGTTKLTRPTPSNPRPPTNPLLLTDALTVRNTVFIDEQGCSPEGEIDDDDARSWHWVMYARQSQDGDGNGEGGDGGGKQDGGEKEDDGEAIGVIRLVPPPHTPHEHHLDISPAHAHTDNVKPVNDNNKINNDPPARQYGTTHEPYIKLTRVAVLPAYRGRNLGRKLVETAIDWARRNPGEIEHAYSRVVRGREGLPDRDGGGGGSGDVKWNGLVLVHAQVSVEGMYARLGFVTDESMGRWDEEGIEHVGMWRRVDVIHKS</sequence>
<keyword evidence="5" id="KW-1185">Reference proteome</keyword>
<comment type="pathway">
    <text evidence="1">Nucleotide-sugar biosynthesis; UDP-N-acetyl-alpha-D-glucosamine biosynthesis; N-acetyl-alpha-D-glucosamine 1-phosphate from alpha-D-glucosamine 6-phosphate (route I): step 1/2.</text>
</comment>
<organism evidence="4 5">
    <name type="scientific">Aspergillus glaucus CBS 516.65</name>
    <dbReference type="NCBI Taxonomy" id="1160497"/>
    <lineage>
        <taxon>Eukaryota</taxon>
        <taxon>Fungi</taxon>
        <taxon>Dikarya</taxon>
        <taxon>Ascomycota</taxon>
        <taxon>Pezizomycotina</taxon>
        <taxon>Eurotiomycetes</taxon>
        <taxon>Eurotiomycetidae</taxon>
        <taxon>Eurotiales</taxon>
        <taxon>Aspergillaceae</taxon>
        <taxon>Aspergillus</taxon>
        <taxon>Aspergillus subgen. Aspergillus</taxon>
    </lineage>
</organism>
<comment type="catalytic activity">
    <reaction evidence="1">
        <text>D-glucosamine 6-phosphate + acetyl-CoA = N-acetyl-D-glucosamine 6-phosphate + CoA + H(+)</text>
        <dbReference type="Rhea" id="RHEA:10292"/>
        <dbReference type="ChEBI" id="CHEBI:15378"/>
        <dbReference type="ChEBI" id="CHEBI:57287"/>
        <dbReference type="ChEBI" id="CHEBI:57288"/>
        <dbReference type="ChEBI" id="CHEBI:57513"/>
        <dbReference type="ChEBI" id="CHEBI:58725"/>
        <dbReference type="EC" id="2.3.1.4"/>
    </reaction>
</comment>
<dbReference type="Proteomes" id="UP000184300">
    <property type="component" value="Unassembled WGS sequence"/>
</dbReference>
<comment type="similarity">
    <text evidence="1">Belongs to the acetyltransferase family. GNA1 subfamily.</text>
</comment>
<accession>A0A1L9VVH3</accession>
<evidence type="ECO:0000256" key="2">
    <source>
        <dbReference type="SAM" id="MobiDB-lite"/>
    </source>
</evidence>
<feature type="region of interest" description="Disordered" evidence="2">
    <location>
        <begin position="1"/>
        <end position="30"/>
    </location>
</feature>
<dbReference type="UniPathway" id="UPA00113">
    <property type="reaction ID" value="UER00529"/>
</dbReference>
<dbReference type="EC" id="2.3.1.4" evidence="1"/>
<dbReference type="GeneID" id="34461976"/>
<proteinExistence type="inferred from homology"/>
<reference evidence="5" key="1">
    <citation type="journal article" date="2017" name="Genome Biol.">
        <title>Comparative genomics reveals high biological diversity and specific adaptations in the industrially and medically important fungal genus Aspergillus.</title>
        <authorList>
            <person name="de Vries R.P."/>
            <person name="Riley R."/>
            <person name="Wiebenga A."/>
            <person name="Aguilar-Osorio G."/>
            <person name="Amillis S."/>
            <person name="Uchima C.A."/>
            <person name="Anderluh G."/>
            <person name="Asadollahi M."/>
            <person name="Askin M."/>
            <person name="Barry K."/>
            <person name="Battaglia E."/>
            <person name="Bayram O."/>
            <person name="Benocci T."/>
            <person name="Braus-Stromeyer S.A."/>
            <person name="Caldana C."/>
            <person name="Canovas D."/>
            <person name="Cerqueira G.C."/>
            <person name="Chen F."/>
            <person name="Chen W."/>
            <person name="Choi C."/>
            <person name="Clum A."/>
            <person name="Dos Santos R.A."/>
            <person name="Damasio A.R."/>
            <person name="Diallinas G."/>
            <person name="Emri T."/>
            <person name="Fekete E."/>
            <person name="Flipphi M."/>
            <person name="Freyberg S."/>
            <person name="Gallo A."/>
            <person name="Gournas C."/>
            <person name="Habgood R."/>
            <person name="Hainaut M."/>
            <person name="Harispe M.L."/>
            <person name="Henrissat B."/>
            <person name="Hilden K.S."/>
            <person name="Hope R."/>
            <person name="Hossain A."/>
            <person name="Karabika E."/>
            <person name="Karaffa L."/>
            <person name="Karanyi Z."/>
            <person name="Krasevec N."/>
            <person name="Kuo A."/>
            <person name="Kusch H."/>
            <person name="LaButti K."/>
            <person name="Lagendijk E.L."/>
            <person name="Lapidus A."/>
            <person name="Levasseur A."/>
            <person name="Lindquist E."/>
            <person name="Lipzen A."/>
            <person name="Logrieco A.F."/>
            <person name="MacCabe A."/>
            <person name="Maekelae M.R."/>
            <person name="Malavazi I."/>
            <person name="Melin P."/>
            <person name="Meyer V."/>
            <person name="Mielnichuk N."/>
            <person name="Miskei M."/>
            <person name="Molnar A.P."/>
            <person name="Mule G."/>
            <person name="Ngan C.Y."/>
            <person name="Orejas M."/>
            <person name="Orosz E."/>
            <person name="Ouedraogo J.P."/>
            <person name="Overkamp K.M."/>
            <person name="Park H.-S."/>
            <person name="Perrone G."/>
            <person name="Piumi F."/>
            <person name="Punt P.J."/>
            <person name="Ram A.F."/>
            <person name="Ramon A."/>
            <person name="Rauscher S."/>
            <person name="Record E."/>
            <person name="Riano-Pachon D.M."/>
            <person name="Robert V."/>
            <person name="Roehrig J."/>
            <person name="Ruller R."/>
            <person name="Salamov A."/>
            <person name="Salih N.S."/>
            <person name="Samson R.A."/>
            <person name="Sandor E."/>
            <person name="Sanguinetti M."/>
            <person name="Schuetze T."/>
            <person name="Sepcic K."/>
            <person name="Shelest E."/>
            <person name="Sherlock G."/>
            <person name="Sophianopoulou V."/>
            <person name="Squina F.M."/>
            <person name="Sun H."/>
            <person name="Susca A."/>
            <person name="Todd R.B."/>
            <person name="Tsang A."/>
            <person name="Unkles S.E."/>
            <person name="van de Wiele N."/>
            <person name="van Rossen-Uffink D."/>
            <person name="Oliveira J.V."/>
            <person name="Vesth T.C."/>
            <person name="Visser J."/>
            <person name="Yu J.-H."/>
            <person name="Zhou M."/>
            <person name="Andersen M.R."/>
            <person name="Archer D.B."/>
            <person name="Baker S.E."/>
            <person name="Benoit I."/>
            <person name="Brakhage A.A."/>
            <person name="Braus G.H."/>
            <person name="Fischer R."/>
            <person name="Frisvad J.C."/>
            <person name="Goldman G.H."/>
            <person name="Houbraken J."/>
            <person name="Oakley B."/>
            <person name="Pocsi I."/>
            <person name="Scazzocchio C."/>
            <person name="Seiboth B."/>
            <person name="vanKuyk P.A."/>
            <person name="Wortman J."/>
            <person name="Dyer P.S."/>
            <person name="Grigoriev I.V."/>
        </authorList>
    </citation>
    <scope>NUCLEOTIDE SEQUENCE [LARGE SCALE GENOMIC DNA]</scope>
    <source>
        <strain evidence="5">CBS 516.65</strain>
    </source>
</reference>
<dbReference type="PANTHER" id="PTHR13355:SF11">
    <property type="entry name" value="GLUCOSAMINE 6-PHOSPHATE N-ACETYLTRANSFERASE"/>
    <property type="match status" value="1"/>
</dbReference>
<gene>
    <name evidence="4" type="ORF">ASPGLDRAFT_42978</name>
</gene>
<evidence type="ECO:0000313" key="4">
    <source>
        <dbReference type="EMBL" id="OJJ87910.1"/>
    </source>
</evidence>
<dbReference type="CDD" id="cd04301">
    <property type="entry name" value="NAT_SF"/>
    <property type="match status" value="1"/>
</dbReference>
<dbReference type="PROSITE" id="PS51186">
    <property type="entry name" value="GNAT"/>
    <property type="match status" value="1"/>
</dbReference>